<gene>
    <name evidence="3" type="ORF">A2W58_02125</name>
</gene>
<evidence type="ECO:0000313" key="3">
    <source>
        <dbReference type="EMBL" id="OHA93042.1"/>
    </source>
</evidence>
<dbReference type="InterPro" id="IPR001296">
    <property type="entry name" value="Glyco_trans_1"/>
</dbReference>
<organism evidence="3 4">
    <name type="scientific">Candidatus Zambryskibacteria bacterium RIFCSPHIGHO2_02_38_10.5</name>
    <dbReference type="NCBI Taxonomy" id="1802742"/>
    <lineage>
        <taxon>Bacteria</taxon>
        <taxon>Candidatus Zambryskiibacteriota</taxon>
    </lineage>
</organism>
<dbReference type="AlphaFoldDB" id="A0A1G2T7A5"/>
<sequence length="350" mass="39996">MKSMATAFNRVLAGDFTFVIAGPLGDNFGNTNVISINSWASLRSVFYFFYLPYFILAKKYNTKETVLFSNDPYLSVTLIFWRKVLRFRYKVFSDWHQLFEDWRDNFIAKNSDYLVSTTKKIKDSIVRASGINSHKVLVSYGGVDVEMFKHTSETIKDLRKRLGFPLDGTLVGYVGFYKTMGMEKGVGTMTAALTYISDKNIKMIFVGAMDDKEIEANQTIAASLGVSDRAIFLKAVKAHEVPAFEQAMDMLVIPYPDKPHFREYGFPMKVYEYMFSKKPIVYSNLPIIDEMLFDCAISSIPDNPKDLANKITYLYENPEAGRKLADKAFLKVLGCTWDKRAENIVKFVKL</sequence>
<dbReference type="Gene3D" id="3.40.50.2000">
    <property type="entry name" value="Glycogen Phosphorylase B"/>
    <property type="match status" value="2"/>
</dbReference>
<dbReference type="Pfam" id="PF00534">
    <property type="entry name" value="Glycos_transf_1"/>
    <property type="match status" value="1"/>
</dbReference>
<dbReference type="GO" id="GO:0009103">
    <property type="term" value="P:lipopolysaccharide biosynthetic process"/>
    <property type="evidence" value="ECO:0007669"/>
    <property type="project" value="TreeGrafter"/>
</dbReference>
<protein>
    <recommendedName>
        <fullName evidence="2">Glycosyl transferase family 1 domain-containing protein</fullName>
    </recommendedName>
</protein>
<dbReference type="PANTHER" id="PTHR46401:SF2">
    <property type="entry name" value="GLYCOSYLTRANSFERASE WBBK-RELATED"/>
    <property type="match status" value="1"/>
</dbReference>
<proteinExistence type="predicted"/>
<comment type="caution">
    <text evidence="3">The sequence shown here is derived from an EMBL/GenBank/DDBJ whole genome shotgun (WGS) entry which is preliminary data.</text>
</comment>
<dbReference type="SUPFAM" id="SSF53756">
    <property type="entry name" value="UDP-Glycosyltransferase/glycogen phosphorylase"/>
    <property type="match status" value="1"/>
</dbReference>
<dbReference type="PANTHER" id="PTHR46401">
    <property type="entry name" value="GLYCOSYLTRANSFERASE WBBK-RELATED"/>
    <property type="match status" value="1"/>
</dbReference>
<dbReference type="Proteomes" id="UP000179264">
    <property type="component" value="Unassembled WGS sequence"/>
</dbReference>
<accession>A0A1G2T7A5</accession>
<dbReference type="GO" id="GO:0016757">
    <property type="term" value="F:glycosyltransferase activity"/>
    <property type="evidence" value="ECO:0007669"/>
    <property type="project" value="TreeGrafter"/>
</dbReference>
<reference evidence="3 4" key="1">
    <citation type="journal article" date="2016" name="Nat. Commun.">
        <title>Thousands of microbial genomes shed light on interconnected biogeochemical processes in an aquifer system.</title>
        <authorList>
            <person name="Anantharaman K."/>
            <person name="Brown C.T."/>
            <person name="Hug L.A."/>
            <person name="Sharon I."/>
            <person name="Castelle C.J."/>
            <person name="Probst A.J."/>
            <person name="Thomas B.C."/>
            <person name="Singh A."/>
            <person name="Wilkins M.J."/>
            <person name="Karaoz U."/>
            <person name="Brodie E.L."/>
            <person name="Williams K.H."/>
            <person name="Hubbard S.S."/>
            <person name="Banfield J.F."/>
        </authorList>
    </citation>
    <scope>NUCLEOTIDE SEQUENCE [LARGE SCALE GENOMIC DNA]</scope>
</reference>
<evidence type="ECO:0000259" key="2">
    <source>
        <dbReference type="Pfam" id="PF00534"/>
    </source>
</evidence>
<keyword evidence="1" id="KW-0808">Transferase</keyword>
<dbReference type="EMBL" id="MHVL01000028">
    <property type="protein sequence ID" value="OHA93042.1"/>
    <property type="molecule type" value="Genomic_DNA"/>
</dbReference>
<evidence type="ECO:0000313" key="4">
    <source>
        <dbReference type="Proteomes" id="UP000179264"/>
    </source>
</evidence>
<evidence type="ECO:0000256" key="1">
    <source>
        <dbReference type="ARBA" id="ARBA00022679"/>
    </source>
</evidence>
<feature type="domain" description="Glycosyl transferase family 1" evidence="2">
    <location>
        <begin position="159"/>
        <end position="328"/>
    </location>
</feature>
<name>A0A1G2T7A5_9BACT</name>